<dbReference type="PROSITE" id="PS50240">
    <property type="entry name" value="TRYPSIN_DOM"/>
    <property type="match status" value="1"/>
</dbReference>
<dbReference type="InterPro" id="IPR001254">
    <property type="entry name" value="Trypsin_dom"/>
</dbReference>
<dbReference type="GO" id="GO:0004252">
    <property type="term" value="F:serine-type endopeptidase activity"/>
    <property type="evidence" value="ECO:0007669"/>
    <property type="project" value="InterPro"/>
</dbReference>
<evidence type="ECO:0000313" key="4">
    <source>
        <dbReference type="Proteomes" id="UP000053660"/>
    </source>
</evidence>
<gene>
    <name evidence="3" type="ORF">OESDEN_07532</name>
</gene>
<feature type="signal peptide" evidence="1">
    <location>
        <begin position="1"/>
        <end position="17"/>
    </location>
</feature>
<dbReference type="SMART" id="SM00020">
    <property type="entry name" value="Tryp_SPc"/>
    <property type="match status" value="1"/>
</dbReference>
<dbReference type="EMBL" id="KN551270">
    <property type="protein sequence ID" value="KHJ92575.1"/>
    <property type="molecule type" value="Genomic_DNA"/>
</dbReference>
<keyword evidence="4" id="KW-1185">Reference proteome</keyword>
<dbReference type="PROSITE" id="PS00134">
    <property type="entry name" value="TRYPSIN_HIS"/>
    <property type="match status" value="1"/>
</dbReference>
<name>A0A0B1TB63_OESDE</name>
<organism evidence="3 4">
    <name type="scientific">Oesophagostomum dentatum</name>
    <name type="common">Nodular worm</name>
    <dbReference type="NCBI Taxonomy" id="61180"/>
    <lineage>
        <taxon>Eukaryota</taxon>
        <taxon>Metazoa</taxon>
        <taxon>Ecdysozoa</taxon>
        <taxon>Nematoda</taxon>
        <taxon>Chromadorea</taxon>
        <taxon>Rhabditida</taxon>
        <taxon>Rhabditina</taxon>
        <taxon>Rhabditomorpha</taxon>
        <taxon>Strongyloidea</taxon>
        <taxon>Strongylidae</taxon>
        <taxon>Oesophagostomum</taxon>
    </lineage>
</organism>
<dbReference type="Gene3D" id="2.40.10.10">
    <property type="entry name" value="Trypsin-like serine proteases"/>
    <property type="match status" value="1"/>
</dbReference>
<dbReference type="InterPro" id="IPR051333">
    <property type="entry name" value="CLIP_Serine_Protease"/>
</dbReference>
<dbReference type="InterPro" id="IPR043504">
    <property type="entry name" value="Peptidase_S1_PA_chymotrypsin"/>
</dbReference>
<evidence type="ECO:0000313" key="3">
    <source>
        <dbReference type="EMBL" id="KHJ92575.1"/>
    </source>
</evidence>
<dbReference type="InterPro" id="IPR009003">
    <property type="entry name" value="Peptidase_S1_PA"/>
</dbReference>
<dbReference type="PANTHER" id="PTHR24260:SF136">
    <property type="entry name" value="GH08193P-RELATED"/>
    <property type="match status" value="1"/>
</dbReference>
<evidence type="ECO:0000256" key="1">
    <source>
        <dbReference type="SAM" id="SignalP"/>
    </source>
</evidence>
<dbReference type="Proteomes" id="UP000053660">
    <property type="component" value="Unassembled WGS sequence"/>
</dbReference>
<dbReference type="PANTHER" id="PTHR24260">
    <property type="match status" value="1"/>
</dbReference>
<evidence type="ECO:0000259" key="2">
    <source>
        <dbReference type="PROSITE" id="PS50240"/>
    </source>
</evidence>
<dbReference type="SUPFAM" id="SSF50494">
    <property type="entry name" value="Trypsin-like serine proteases"/>
    <property type="match status" value="1"/>
</dbReference>
<dbReference type="InterPro" id="IPR001314">
    <property type="entry name" value="Peptidase_S1A"/>
</dbReference>
<reference evidence="3 4" key="1">
    <citation type="submission" date="2014-03" db="EMBL/GenBank/DDBJ databases">
        <title>Draft genome of the hookworm Oesophagostomum dentatum.</title>
        <authorList>
            <person name="Mitreva M."/>
        </authorList>
    </citation>
    <scope>NUCLEOTIDE SEQUENCE [LARGE SCALE GENOMIC DNA]</scope>
    <source>
        <strain evidence="3 4">OD-Hann</strain>
    </source>
</reference>
<feature type="domain" description="Peptidase S1" evidence="2">
    <location>
        <begin position="63"/>
        <end position="331"/>
    </location>
</feature>
<dbReference type="GO" id="GO:0006508">
    <property type="term" value="P:proteolysis"/>
    <property type="evidence" value="ECO:0007669"/>
    <property type="project" value="InterPro"/>
</dbReference>
<dbReference type="PRINTS" id="PR00722">
    <property type="entry name" value="CHYMOTRYPSIN"/>
</dbReference>
<dbReference type="AlphaFoldDB" id="A0A0B1TB63"/>
<dbReference type="Pfam" id="PF00089">
    <property type="entry name" value="Trypsin"/>
    <property type="match status" value="1"/>
</dbReference>
<proteinExistence type="predicted"/>
<accession>A0A0B1TB63</accession>
<feature type="chain" id="PRO_5002061566" evidence="1">
    <location>
        <begin position="18"/>
        <end position="336"/>
    </location>
</feature>
<dbReference type="InterPro" id="IPR018114">
    <property type="entry name" value="TRYPSIN_HIS"/>
</dbReference>
<keyword evidence="1" id="KW-0732">Signal</keyword>
<dbReference type="OrthoDB" id="7754674at2759"/>
<protein>
    <submittedName>
        <fullName evidence="3">Trypsin</fullName>
    </submittedName>
</protein>
<sequence>MKILWIFVLSLAHTTYAGLVPLENTIPSLADTTYPRLSPEENINLQQTCGREHPLFKKSLYKVLKGTEVQPNEFSFMGAIRTFLRRRLWESWNHATVNLGDAYKNFKESHCSAVLISKRHVLTAAHCVLFPALGQESYCRYHRGYIWVEKEYVQPSDLKVYVGTRCPKWGSCVPNRTVYEATSIVPYPYYETCWHTNDIAIVELGKDVDESDGIPICMPNENERLSETLLAVGYGHDLSAATNQDKPGLQLAEFHRYNDQLEASQIISVDSVQSLCKGDSGGPLFHKKDGRYTLLGIASHITPNCSDPAVERQAHHTDVRKFLGWICEKTGVCPTA</sequence>